<name>A0ABU3TZW4_9FIRM</name>
<reference evidence="1 2" key="1">
    <citation type="submission" date="2023-10" db="EMBL/GenBank/DDBJ databases">
        <title>Host Genetic Regulation of Human Gut Microbial Structural Variation.</title>
        <authorList>
            <person name="Harmsen H.J.M."/>
        </authorList>
    </citation>
    <scope>NUCLEOTIDE SEQUENCE [LARGE SCALE GENOMIC DNA]</scope>
    <source>
        <strain evidence="1 2">HTF-F</strain>
    </source>
</reference>
<gene>
    <name evidence="1" type="ORF">RX402_08895</name>
</gene>
<evidence type="ECO:0008006" key="3">
    <source>
        <dbReference type="Google" id="ProtNLM"/>
    </source>
</evidence>
<sequence length="92" mass="10459">MKKRLLHRLLSVCNSPFLYFSSLSSSSYTPLDLFVEIAVHLDVTLDYLILGKVETKKELELSKKIHDQKQIIESFGKQLLAFAAMEIEAESA</sequence>
<accession>A0ABU3TZW4</accession>
<protein>
    <recommendedName>
        <fullName evidence="3">XRE family transcriptional regulator</fullName>
    </recommendedName>
</protein>
<dbReference type="Proteomes" id="UP001263246">
    <property type="component" value="Unassembled WGS sequence"/>
</dbReference>
<dbReference type="EMBL" id="JAWHPR010000004">
    <property type="protein sequence ID" value="MDU8688859.1"/>
    <property type="molecule type" value="Genomic_DNA"/>
</dbReference>
<evidence type="ECO:0000313" key="1">
    <source>
        <dbReference type="EMBL" id="MDU8688859.1"/>
    </source>
</evidence>
<proteinExistence type="predicted"/>
<dbReference type="RefSeq" id="WP_249237726.1">
    <property type="nucleotide sequence ID" value="NZ_CP094473.1"/>
</dbReference>
<evidence type="ECO:0000313" key="2">
    <source>
        <dbReference type="Proteomes" id="UP001263246"/>
    </source>
</evidence>
<organism evidence="1 2">
    <name type="scientific">Faecalibacterium wellingii</name>
    <dbReference type="NCBI Taxonomy" id="2929491"/>
    <lineage>
        <taxon>Bacteria</taxon>
        <taxon>Bacillati</taxon>
        <taxon>Bacillota</taxon>
        <taxon>Clostridia</taxon>
        <taxon>Eubacteriales</taxon>
        <taxon>Oscillospiraceae</taxon>
        <taxon>Faecalibacterium</taxon>
    </lineage>
</organism>
<keyword evidence="2" id="KW-1185">Reference proteome</keyword>
<comment type="caution">
    <text evidence="1">The sequence shown here is derived from an EMBL/GenBank/DDBJ whole genome shotgun (WGS) entry which is preliminary data.</text>
</comment>